<evidence type="ECO:0000313" key="3">
    <source>
        <dbReference type="Proteomes" id="UP000054978"/>
    </source>
</evidence>
<evidence type="ECO:0000313" key="2">
    <source>
        <dbReference type="EMBL" id="SAK44552.1"/>
    </source>
</evidence>
<organism evidence="2 3">
    <name type="scientific">Caballeronia ptereochthonis</name>
    <dbReference type="NCBI Taxonomy" id="1777144"/>
    <lineage>
        <taxon>Bacteria</taxon>
        <taxon>Pseudomonadati</taxon>
        <taxon>Pseudomonadota</taxon>
        <taxon>Betaproteobacteria</taxon>
        <taxon>Burkholderiales</taxon>
        <taxon>Burkholderiaceae</taxon>
        <taxon>Caballeronia</taxon>
    </lineage>
</organism>
<evidence type="ECO:0000256" key="1">
    <source>
        <dbReference type="SAM" id="SignalP"/>
    </source>
</evidence>
<reference evidence="2" key="1">
    <citation type="submission" date="2016-01" db="EMBL/GenBank/DDBJ databases">
        <authorList>
            <person name="Peeters C."/>
        </authorList>
    </citation>
    <scope>NUCLEOTIDE SEQUENCE [LARGE SCALE GENOMIC DNA]</scope>
    <source>
        <strain evidence="2">LMG 29326</strain>
    </source>
</reference>
<accession>A0A157ZG70</accession>
<protein>
    <recommendedName>
        <fullName evidence="4">Lipoprotein</fullName>
    </recommendedName>
</protein>
<evidence type="ECO:0008006" key="4">
    <source>
        <dbReference type="Google" id="ProtNLM"/>
    </source>
</evidence>
<sequence length="254" mass="25931">MKLLSKIVLLALPVLAACGGGGNDETCVTSGDLHKTCVAKTSHAIPEGIWFGATTTGLAAQTIVLETGQYFSIYTENGGLVWLTEGIVTASDGAFTDPATVAVHYLGAIIAGTLSGTFTAKSTLAATASINTTPNTTALSFNGNYNATYDTPLAISDVLGTWRNPANITTTTAITFAADGSVTGAQGACTFAGNFKPRATGKHILDGTLTFTNSSCATGSGVTMPVEATVVNNQMSIVGVTPQRSTAFYLAATR</sequence>
<keyword evidence="3" id="KW-1185">Reference proteome</keyword>
<gene>
    <name evidence="2" type="ORF">AWB83_00557</name>
</gene>
<proteinExistence type="predicted"/>
<comment type="caution">
    <text evidence="2">The sequence shown here is derived from an EMBL/GenBank/DDBJ whole genome shotgun (WGS) entry which is preliminary data.</text>
</comment>
<dbReference type="Proteomes" id="UP000054978">
    <property type="component" value="Unassembled WGS sequence"/>
</dbReference>
<dbReference type="EMBL" id="FCOB02000002">
    <property type="protein sequence ID" value="SAK44552.1"/>
    <property type="molecule type" value="Genomic_DNA"/>
</dbReference>
<keyword evidence="1" id="KW-0732">Signal</keyword>
<dbReference type="PROSITE" id="PS51257">
    <property type="entry name" value="PROKAR_LIPOPROTEIN"/>
    <property type="match status" value="1"/>
</dbReference>
<feature type="signal peptide" evidence="1">
    <location>
        <begin position="1"/>
        <end position="16"/>
    </location>
</feature>
<name>A0A157ZG70_9BURK</name>
<dbReference type="OrthoDB" id="9791183at2"/>
<dbReference type="RefSeq" id="WP_087042856.1">
    <property type="nucleotide sequence ID" value="NZ_FCOB02000002.1"/>
</dbReference>
<feature type="chain" id="PRO_5007619262" description="Lipoprotein" evidence="1">
    <location>
        <begin position="17"/>
        <end position="254"/>
    </location>
</feature>
<dbReference type="AlphaFoldDB" id="A0A157ZG70"/>